<organism evidence="4 5">
    <name type="scientific">Meganyctiphanes norvegica</name>
    <name type="common">Northern krill</name>
    <name type="synonym">Thysanopoda norvegica</name>
    <dbReference type="NCBI Taxonomy" id="48144"/>
    <lineage>
        <taxon>Eukaryota</taxon>
        <taxon>Metazoa</taxon>
        <taxon>Ecdysozoa</taxon>
        <taxon>Arthropoda</taxon>
        <taxon>Crustacea</taxon>
        <taxon>Multicrustacea</taxon>
        <taxon>Malacostraca</taxon>
        <taxon>Eumalacostraca</taxon>
        <taxon>Eucarida</taxon>
        <taxon>Euphausiacea</taxon>
        <taxon>Euphausiidae</taxon>
        <taxon>Meganyctiphanes</taxon>
    </lineage>
</organism>
<keyword evidence="5" id="KW-1185">Reference proteome</keyword>
<feature type="domain" description="C3H1-type" evidence="3">
    <location>
        <begin position="360"/>
        <end position="387"/>
    </location>
</feature>
<dbReference type="GO" id="GO:0003824">
    <property type="term" value="F:catalytic activity"/>
    <property type="evidence" value="ECO:0007669"/>
    <property type="project" value="InterPro"/>
</dbReference>
<feature type="zinc finger region" description="C3H1-type" evidence="1">
    <location>
        <begin position="404"/>
        <end position="431"/>
    </location>
</feature>
<feature type="domain" description="C3H1-type" evidence="3">
    <location>
        <begin position="404"/>
        <end position="431"/>
    </location>
</feature>
<dbReference type="InterPro" id="IPR005135">
    <property type="entry name" value="Endo/exonuclease/phosphatase"/>
</dbReference>
<protein>
    <recommendedName>
        <fullName evidence="3">C3H1-type domain-containing protein</fullName>
    </recommendedName>
</protein>
<proteinExistence type="predicted"/>
<dbReference type="GO" id="GO:0007508">
    <property type="term" value="P:larval heart development"/>
    <property type="evidence" value="ECO:0007669"/>
    <property type="project" value="TreeGrafter"/>
</dbReference>
<dbReference type="Gene3D" id="3.60.10.10">
    <property type="entry name" value="Endonuclease/exonuclease/phosphatase"/>
    <property type="match status" value="1"/>
</dbReference>
<evidence type="ECO:0000313" key="5">
    <source>
        <dbReference type="Proteomes" id="UP001497623"/>
    </source>
</evidence>
<feature type="region of interest" description="Disordered" evidence="2">
    <location>
        <begin position="319"/>
        <end position="355"/>
    </location>
</feature>
<dbReference type="PROSITE" id="PS50103">
    <property type="entry name" value="ZF_C3H1"/>
    <property type="match status" value="2"/>
</dbReference>
<dbReference type="PANTHER" id="PTHR33395">
    <property type="entry name" value="TRANSCRIPTASE, PUTATIVE-RELATED-RELATED"/>
    <property type="match status" value="1"/>
</dbReference>
<dbReference type="GO" id="GO:0061343">
    <property type="term" value="P:cell adhesion involved in heart morphogenesis"/>
    <property type="evidence" value="ECO:0007669"/>
    <property type="project" value="TreeGrafter"/>
</dbReference>
<dbReference type="Pfam" id="PF14529">
    <property type="entry name" value="Exo_endo_phos_2"/>
    <property type="match status" value="1"/>
</dbReference>
<dbReference type="InterPro" id="IPR000571">
    <property type="entry name" value="Znf_CCCH"/>
</dbReference>
<dbReference type="SMART" id="SM00356">
    <property type="entry name" value="ZnF_C3H1"/>
    <property type="match status" value="2"/>
</dbReference>
<comment type="caution">
    <text evidence="4">The sequence shown here is derived from an EMBL/GenBank/DDBJ whole genome shotgun (WGS) entry which is preliminary data.</text>
</comment>
<dbReference type="SUPFAM" id="SSF56219">
    <property type="entry name" value="DNase I-like"/>
    <property type="match status" value="1"/>
</dbReference>
<dbReference type="Proteomes" id="UP001497623">
    <property type="component" value="Unassembled WGS sequence"/>
</dbReference>
<evidence type="ECO:0000313" key="4">
    <source>
        <dbReference type="EMBL" id="CAL4060071.1"/>
    </source>
</evidence>
<feature type="compositionally biased region" description="Basic and acidic residues" evidence="2">
    <location>
        <begin position="39"/>
        <end position="84"/>
    </location>
</feature>
<evidence type="ECO:0000256" key="1">
    <source>
        <dbReference type="PROSITE-ProRule" id="PRU00723"/>
    </source>
</evidence>
<evidence type="ECO:0000259" key="3">
    <source>
        <dbReference type="PROSITE" id="PS50103"/>
    </source>
</evidence>
<dbReference type="InterPro" id="IPR036691">
    <property type="entry name" value="Endo/exonu/phosph_ase_sf"/>
</dbReference>
<dbReference type="Gene3D" id="4.10.1000.10">
    <property type="entry name" value="Zinc finger, CCCH-type"/>
    <property type="match status" value="1"/>
</dbReference>
<keyword evidence="1" id="KW-0863">Zinc-finger</keyword>
<dbReference type="AlphaFoldDB" id="A0AAV2PM17"/>
<sequence>MVMTDPVIIENKQRRDRLNSLPIFTALGAELLNEEDKDNDDKEGTNVMNHDENKKRDRKSRESVSSDIKSDGEVNSPDSKKVRMDQNEVMATMDMVNEELAIVYATEAISKLGLETNDNDIKKLIDCYNPIIDMEMMKKHMLEASENWSEKESKYKSAIKFVVNDEKVIEETDIGELAEMLLGDIVNRTTKFCNDCRNWYMVGRENKPRMFCTWCKVGKHDCKKLNEIEKIHGLQWFCSECNELFTLKLQPQMKRNTCMNKNIFKGFKESDILGKNAIEEINKKIEEIRRKGTVLVEDEIIDLAKDDVIDLAKVDETNQRKEKEEKEKIEQEKKEQEQKEQEKKELEKEKVRKNEDTSNKETKQECWFWSNRKCKYGDRCKYEHTIRCKPMMEKGECPDSRCKLSHPKICRSIYYEGYCSRQNCWYIHPSNIVNRYQYKDHNNDNNNQVRNGNAFNSNNFNQNNISNGSNINLYSRRNWNQDNNNNNCSQHNIGNDGYNNTHQPTFFRTMANSVGNQKPNENDDGEHDSTNEQIHEHEQLMKPWKIMLQNSRGLITENTKWKIEFLDEYAKNDKILLMNFTETWFKENIKGEAEIEGFKIFRGDRKEKKNGGTAIYLYDKLEADQLCEISHEKCEMVAIHIHEIQTVNIVVYRPPGTKLKEFDIILNKIQELFKELNKPDPTIILSGDFNFPFVKWKRLPNNSCSWMYRANTNATTDDKLQFEKLMKLCNNQCMLQIIDEPTREENTLDLIFTNEISLATTIEVNKTKLSDHKCIEISTNYIVNEQLESNKVKDVNCSLKSLNFRKELLKWKEIKKKNKRNNVERKF</sequence>
<dbReference type="PANTHER" id="PTHR33395:SF22">
    <property type="entry name" value="REVERSE TRANSCRIPTASE DOMAIN-CONTAINING PROTEIN"/>
    <property type="match status" value="1"/>
</dbReference>
<dbReference type="GO" id="GO:0031012">
    <property type="term" value="C:extracellular matrix"/>
    <property type="evidence" value="ECO:0007669"/>
    <property type="project" value="TreeGrafter"/>
</dbReference>
<dbReference type="EMBL" id="CAXKWB010000254">
    <property type="protein sequence ID" value="CAL4060071.1"/>
    <property type="molecule type" value="Genomic_DNA"/>
</dbReference>
<evidence type="ECO:0000256" key="2">
    <source>
        <dbReference type="SAM" id="MobiDB-lite"/>
    </source>
</evidence>
<dbReference type="GO" id="GO:0008270">
    <property type="term" value="F:zinc ion binding"/>
    <property type="evidence" value="ECO:0007669"/>
    <property type="project" value="UniProtKB-KW"/>
</dbReference>
<accession>A0AAV2PM17</accession>
<feature type="zinc finger region" description="C3H1-type" evidence="1">
    <location>
        <begin position="360"/>
        <end position="387"/>
    </location>
</feature>
<feature type="region of interest" description="Disordered" evidence="2">
    <location>
        <begin position="512"/>
        <end position="533"/>
    </location>
</feature>
<reference evidence="4 5" key="1">
    <citation type="submission" date="2024-05" db="EMBL/GenBank/DDBJ databases">
        <authorList>
            <person name="Wallberg A."/>
        </authorList>
    </citation>
    <scope>NUCLEOTIDE SEQUENCE [LARGE SCALE GENOMIC DNA]</scope>
</reference>
<keyword evidence="1" id="KW-0479">Metal-binding</keyword>
<keyword evidence="1" id="KW-0862">Zinc</keyword>
<name>A0AAV2PM17_MEGNR</name>
<gene>
    <name evidence="4" type="ORF">MNOR_LOCUS1015</name>
</gene>
<feature type="region of interest" description="Disordered" evidence="2">
    <location>
        <begin position="29"/>
        <end position="84"/>
    </location>
</feature>